<sequence>MIVVDASVAAKWVLPEAHDQAALRLRDYSDLLIAPNIARLEVASAITRRHRTAHFSEGDVRGALEQWQNLLAKGALHLVAMDELLASAVDLALAIRHPLPDCLYLALAKRFDCPLVTADRTLIERGAAAHAKLRLLDEWPG</sequence>
<keyword evidence="1 6" id="KW-1277">Toxin-antitoxin system</keyword>
<comment type="cofactor">
    <cofactor evidence="6">
        <name>Mg(2+)</name>
        <dbReference type="ChEBI" id="CHEBI:18420"/>
    </cofactor>
</comment>
<evidence type="ECO:0000313" key="9">
    <source>
        <dbReference type="Proteomes" id="UP000076400"/>
    </source>
</evidence>
<dbReference type="PANTHER" id="PTHR35901">
    <property type="entry name" value="RIBONUCLEASE VAPC3"/>
    <property type="match status" value="1"/>
</dbReference>
<dbReference type="InterPro" id="IPR002716">
    <property type="entry name" value="PIN_dom"/>
</dbReference>
<comment type="function">
    <text evidence="6">Toxic component of a toxin-antitoxin (TA) system. An RNase.</text>
</comment>
<dbReference type="Gene3D" id="3.40.50.1010">
    <property type="entry name" value="5'-nuclease"/>
    <property type="match status" value="1"/>
</dbReference>
<accession>A0A154W946</accession>
<feature type="binding site" evidence="6">
    <location>
        <position position="101"/>
    </location>
    <ligand>
        <name>Mg(2+)</name>
        <dbReference type="ChEBI" id="CHEBI:18420"/>
    </ligand>
</feature>
<comment type="similarity">
    <text evidence="6">Belongs to the PINc/VapC protein family.</text>
</comment>
<dbReference type="InterPro" id="IPR051619">
    <property type="entry name" value="TypeII_TA_RNase_PINc/VapC"/>
</dbReference>
<keyword evidence="9" id="KW-1185">Reference proteome</keyword>
<evidence type="ECO:0000256" key="1">
    <source>
        <dbReference type="ARBA" id="ARBA00022649"/>
    </source>
</evidence>
<evidence type="ECO:0000256" key="6">
    <source>
        <dbReference type="HAMAP-Rule" id="MF_00265"/>
    </source>
</evidence>
<proteinExistence type="inferred from homology"/>
<dbReference type="InterPro" id="IPR022907">
    <property type="entry name" value="VapC_family"/>
</dbReference>
<organism evidence="8 9">
    <name type="scientific">Oceanibaculum pacificum</name>
    <dbReference type="NCBI Taxonomy" id="580166"/>
    <lineage>
        <taxon>Bacteria</taxon>
        <taxon>Pseudomonadati</taxon>
        <taxon>Pseudomonadota</taxon>
        <taxon>Alphaproteobacteria</taxon>
        <taxon>Rhodospirillales</taxon>
        <taxon>Oceanibaculaceae</taxon>
        <taxon>Oceanibaculum</taxon>
    </lineage>
</organism>
<dbReference type="Proteomes" id="UP000076400">
    <property type="component" value="Unassembled WGS sequence"/>
</dbReference>
<dbReference type="OrthoDB" id="1524147at2"/>
<comment type="caution">
    <text evidence="8">The sequence shown here is derived from an EMBL/GenBank/DDBJ whole genome shotgun (WGS) entry which is preliminary data.</text>
</comment>
<dbReference type="EMBL" id="LPXN01000093">
    <property type="protein sequence ID" value="KZD10005.1"/>
    <property type="molecule type" value="Genomic_DNA"/>
</dbReference>
<evidence type="ECO:0000259" key="7">
    <source>
        <dbReference type="Pfam" id="PF01850"/>
    </source>
</evidence>
<dbReference type="GO" id="GO:0090729">
    <property type="term" value="F:toxin activity"/>
    <property type="evidence" value="ECO:0007669"/>
    <property type="project" value="UniProtKB-KW"/>
</dbReference>
<keyword evidence="4 6" id="KW-0378">Hydrolase</keyword>
<dbReference type="STRING" id="580166.AUP43_06425"/>
<dbReference type="HAMAP" id="MF_00265">
    <property type="entry name" value="VapC_Nob1"/>
    <property type="match status" value="1"/>
</dbReference>
<dbReference type="GO" id="GO:0004540">
    <property type="term" value="F:RNA nuclease activity"/>
    <property type="evidence" value="ECO:0007669"/>
    <property type="project" value="InterPro"/>
</dbReference>
<keyword evidence="5 6" id="KW-0460">Magnesium</keyword>
<dbReference type="SUPFAM" id="SSF88723">
    <property type="entry name" value="PIN domain-like"/>
    <property type="match status" value="1"/>
</dbReference>
<dbReference type="CDD" id="cd09873">
    <property type="entry name" value="PIN_Pae0151-like"/>
    <property type="match status" value="1"/>
</dbReference>
<dbReference type="InterPro" id="IPR044153">
    <property type="entry name" value="PIN_Pae0151-like"/>
</dbReference>
<keyword evidence="6" id="KW-0800">Toxin</keyword>
<dbReference type="EC" id="3.1.-.-" evidence="6"/>
<dbReference type="InterPro" id="IPR029060">
    <property type="entry name" value="PIN-like_dom_sf"/>
</dbReference>
<feature type="domain" description="PIN" evidence="7">
    <location>
        <begin position="2"/>
        <end position="123"/>
    </location>
</feature>
<evidence type="ECO:0000256" key="2">
    <source>
        <dbReference type="ARBA" id="ARBA00022722"/>
    </source>
</evidence>
<name>A0A154W946_9PROT</name>
<evidence type="ECO:0000313" key="8">
    <source>
        <dbReference type="EMBL" id="KZD10005.1"/>
    </source>
</evidence>
<gene>
    <name evidence="6" type="primary">vapC</name>
    <name evidence="8" type="ORF">AUP43_06425</name>
</gene>
<dbReference type="PANTHER" id="PTHR35901:SF1">
    <property type="entry name" value="EXONUCLEASE VAPC9"/>
    <property type="match status" value="1"/>
</dbReference>
<feature type="binding site" evidence="6">
    <location>
        <position position="5"/>
    </location>
    <ligand>
        <name>Mg(2+)</name>
        <dbReference type="ChEBI" id="CHEBI:18420"/>
    </ligand>
</feature>
<dbReference type="AlphaFoldDB" id="A0A154W946"/>
<keyword evidence="2 6" id="KW-0540">Nuclease</keyword>
<reference evidence="8 9" key="1">
    <citation type="submission" date="2015-12" db="EMBL/GenBank/DDBJ databases">
        <title>Genome sequence of Oceanibaculum pacificum MCCC 1A02656.</title>
        <authorList>
            <person name="Lu L."/>
            <person name="Lai Q."/>
            <person name="Shao Z."/>
            <person name="Qian P."/>
        </authorList>
    </citation>
    <scope>NUCLEOTIDE SEQUENCE [LARGE SCALE GENOMIC DNA]</scope>
    <source>
        <strain evidence="8 9">MCCC 1A02656</strain>
    </source>
</reference>
<protein>
    <recommendedName>
        <fullName evidence="6">Ribonuclease VapC</fullName>
        <shortName evidence="6">RNase VapC</shortName>
        <ecNumber evidence="6">3.1.-.-</ecNumber>
    </recommendedName>
    <alternativeName>
        <fullName evidence="6">Toxin VapC</fullName>
    </alternativeName>
</protein>
<evidence type="ECO:0000256" key="5">
    <source>
        <dbReference type="ARBA" id="ARBA00022842"/>
    </source>
</evidence>
<evidence type="ECO:0000256" key="3">
    <source>
        <dbReference type="ARBA" id="ARBA00022723"/>
    </source>
</evidence>
<dbReference type="RefSeq" id="WP_067554022.1">
    <property type="nucleotide sequence ID" value="NZ_LPXN01000093.1"/>
</dbReference>
<keyword evidence="3 6" id="KW-0479">Metal-binding</keyword>
<dbReference type="GO" id="GO:0000287">
    <property type="term" value="F:magnesium ion binding"/>
    <property type="evidence" value="ECO:0007669"/>
    <property type="project" value="UniProtKB-UniRule"/>
</dbReference>
<evidence type="ECO:0000256" key="4">
    <source>
        <dbReference type="ARBA" id="ARBA00022801"/>
    </source>
</evidence>
<dbReference type="GO" id="GO:0016787">
    <property type="term" value="F:hydrolase activity"/>
    <property type="evidence" value="ECO:0007669"/>
    <property type="project" value="UniProtKB-KW"/>
</dbReference>
<dbReference type="Pfam" id="PF01850">
    <property type="entry name" value="PIN"/>
    <property type="match status" value="1"/>
</dbReference>